<organism evidence="12 13">
    <name type="scientific">candidate division WWE3 bacterium RBG_19FT_COMBO_53_11</name>
    <dbReference type="NCBI Taxonomy" id="1802613"/>
    <lineage>
        <taxon>Bacteria</taxon>
        <taxon>Katanobacteria</taxon>
    </lineage>
</organism>
<dbReference type="Gene3D" id="1.20.1440.130">
    <property type="entry name" value="VKOR domain"/>
    <property type="match status" value="1"/>
</dbReference>
<evidence type="ECO:0000259" key="11">
    <source>
        <dbReference type="SMART" id="SM00756"/>
    </source>
</evidence>
<feature type="transmembrane region" description="Helical" evidence="10">
    <location>
        <begin position="152"/>
        <end position="170"/>
    </location>
</feature>
<keyword evidence="7 10" id="KW-0472">Membrane</keyword>
<dbReference type="InterPro" id="IPR038354">
    <property type="entry name" value="VKOR_sf"/>
</dbReference>
<feature type="domain" description="Vitamin K epoxide reductase" evidence="11">
    <location>
        <begin position="11"/>
        <end position="142"/>
    </location>
</feature>
<evidence type="ECO:0000256" key="2">
    <source>
        <dbReference type="ARBA" id="ARBA00006214"/>
    </source>
</evidence>
<keyword evidence="6" id="KW-0560">Oxidoreductase</keyword>
<dbReference type="Pfam" id="PF07884">
    <property type="entry name" value="VKOR"/>
    <property type="match status" value="1"/>
</dbReference>
<comment type="caution">
    <text evidence="12">The sequence shown here is derived from an EMBL/GenBank/DDBJ whole genome shotgun (WGS) entry which is preliminary data.</text>
</comment>
<evidence type="ECO:0000256" key="8">
    <source>
        <dbReference type="ARBA" id="ARBA00023157"/>
    </source>
</evidence>
<protein>
    <recommendedName>
        <fullName evidence="11">Vitamin K epoxide reductase domain-containing protein</fullName>
    </recommendedName>
</protein>
<dbReference type="Proteomes" id="UP000176583">
    <property type="component" value="Unassembled WGS sequence"/>
</dbReference>
<dbReference type="PANTHER" id="PTHR34573">
    <property type="entry name" value="VKC DOMAIN-CONTAINING PROTEIN"/>
    <property type="match status" value="1"/>
</dbReference>
<dbReference type="Gene3D" id="3.40.30.10">
    <property type="entry name" value="Glutaredoxin"/>
    <property type="match status" value="1"/>
</dbReference>
<dbReference type="InterPro" id="IPR012932">
    <property type="entry name" value="VKOR"/>
</dbReference>
<sequence>MPADLKKNSKLGKVDLLIIAISILGMVIMAYLTYLKFTSGKSSFCDFGEGVSCSAVNQSVYSTFFGIPVAILGFLYFAAVSGIIFNGVAGAYPLILLMTVASLVFSLYLSYAEVFLLKTVCVLCETSKVLMVLIGGLAFWKTRSVKVKIMTNWLVGAILVGVLGIGLSYFTQKGFTPTKNYDDFARCLTEKGWTEYGTFWCPNCGRQKLMFGDSFQYLEYVECDPRGDNPQTDRCLIRDIEKTPTWIRESEDNSTELERQIGVQSLEKLSELSGCPLPE</sequence>
<gene>
    <name evidence="12" type="ORF">A2V54_01785</name>
</gene>
<dbReference type="GO" id="GO:0048038">
    <property type="term" value="F:quinone binding"/>
    <property type="evidence" value="ECO:0007669"/>
    <property type="project" value="UniProtKB-KW"/>
</dbReference>
<feature type="transmembrane region" description="Helical" evidence="10">
    <location>
        <begin position="64"/>
        <end position="85"/>
    </location>
</feature>
<evidence type="ECO:0000256" key="10">
    <source>
        <dbReference type="SAM" id="Phobius"/>
    </source>
</evidence>
<evidence type="ECO:0000256" key="9">
    <source>
        <dbReference type="ARBA" id="ARBA00023284"/>
    </source>
</evidence>
<keyword evidence="5 10" id="KW-1133">Transmembrane helix</keyword>
<dbReference type="CDD" id="cd12916">
    <property type="entry name" value="VKOR_1"/>
    <property type="match status" value="1"/>
</dbReference>
<dbReference type="AlphaFoldDB" id="A0A1F4UIT6"/>
<keyword evidence="8" id="KW-1015">Disulfide bond</keyword>
<evidence type="ECO:0000256" key="4">
    <source>
        <dbReference type="ARBA" id="ARBA00022719"/>
    </source>
</evidence>
<comment type="subcellular location">
    <subcellularLocation>
        <location evidence="1">Membrane</location>
        <topology evidence="1">Multi-pass membrane protein</topology>
    </subcellularLocation>
</comment>
<evidence type="ECO:0000313" key="12">
    <source>
        <dbReference type="EMBL" id="OGC44720.1"/>
    </source>
</evidence>
<evidence type="ECO:0000256" key="1">
    <source>
        <dbReference type="ARBA" id="ARBA00004141"/>
    </source>
</evidence>
<proteinExistence type="inferred from homology"/>
<dbReference type="PANTHER" id="PTHR34573:SF1">
    <property type="entry name" value="VITAMIN K EPOXIDE REDUCTASE DOMAIN-CONTAINING PROTEIN"/>
    <property type="match status" value="1"/>
</dbReference>
<dbReference type="GO" id="GO:0016491">
    <property type="term" value="F:oxidoreductase activity"/>
    <property type="evidence" value="ECO:0007669"/>
    <property type="project" value="UniProtKB-KW"/>
</dbReference>
<comment type="similarity">
    <text evidence="2">Belongs to the VKOR family.</text>
</comment>
<evidence type="ECO:0000256" key="5">
    <source>
        <dbReference type="ARBA" id="ARBA00022989"/>
    </source>
</evidence>
<evidence type="ECO:0000256" key="7">
    <source>
        <dbReference type="ARBA" id="ARBA00023136"/>
    </source>
</evidence>
<keyword evidence="3 10" id="KW-0812">Transmembrane</keyword>
<feature type="transmembrane region" description="Helical" evidence="10">
    <location>
        <begin position="16"/>
        <end position="34"/>
    </location>
</feature>
<evidence type="ECO:0000313" key="13">
    <source>
        <dbReference type="Proteomes" id="UP000176583"/>
    </source>
</evidence>
<dbReference type="GO" id="GO:0016020">
    <property type="term" value="C:membrane"/>
    <property type="evidence" value="ECO:0007669"/>
    <property type="project" value="UniProtKB-SubCell"/>
</dbReference>
<dbReference type="SMART" id="SM00756">
    <property type="entry name" value="VKc"/>
    <property type="match status" value="1"/>
</dbReference>
<name>A0A1F4UIT6_UNCKA</name>
<accession>A0A1F4UIT6</accession>
<evidence type="ECO:0000256" key="6">
    <source>
        <dbReference type="ARBA" id="ARBA00023002"/>
    </source>
</evidence>
<reference evidence="12 13" key="1">
    <citation type="journal article" date="2016" name="Nat. Commun.">
        <title>Thousands of microbial genomes shed light on interconnected biogeochemical processes in an aquifer system.</title>
        <authorList>
            <person name="Anantharaman K."/>
            <person name="Brown C.T."/>
            <person name="Hug L.A."/>
            <person name="Sharon I."/>
            <person name="Castelle C.J."/>
            <person name="Probst A.J."/>
            <person name="Thomas B.C."/>
            <person name="Singh A."/>
            <person name="Wilkins M.J."/>
            <person name="Karaoz U."/>
            <person name="Brodie E.L."/>
            <person name="Williams K.H."/>
            <person name="Hubbard S.S."/>
            <person name="Banfield J.F."/>
        </authorList>
    </citation>
    <scope>NUCLEOTIDE SEQUENCE [LARGE SCALE GENOMIC DNA]</scope>
</reference>
<dbReference type="EMBL" id="MEUW01000012">
    <property type="protein sequence ID" value="OGC44720.1"/>
    <property type="molecule type" value="Genomic_DNA"/>
</dbReference>
<dbReference type="InterPro" id="IPR044698">
    <property type="entry name" value="VKOR/LTO1"/>
</dbReference>
<keyword evidence="4" id="KW-0874">Quinone</keyword>
<evidence type="ECO:0000256" key="3">
    <source>
        <dbReference type="ARBA" id="ARBA00022692"/>
    </source>
</evidence>
<keyword evidence="9" id="KW-0676">Redox-active center</keyword>
<feature type="transmembrane region" description="Helical" evidence="10">
    <location>
        <begin position="92"/>
        <end position="109"/>
    </location>
</feature>